<keyword evidence="10" id="KW-1185">Reference proteome</keyword>
<dbReference type="Gene3D" id="3.40.50.620">
    <property type="entry name" value="HUPs"/>
    <property type="match status" value="1"/>
</dbReference>
<dbReference type="EMBL" id="JAUHPW010000001">
    <property type="protein sequence ID" value="MDN4474653.1"/>
    <property type="molecule type" value="Genomic_DNA"/>
</dbReference>
<dbReference type="InterPro" id="IPR033948">
    <property type="entry name" value="ETF_beta_N"/>
</dbReference>
<feature type="domain" description="Electron transfer flavoprotein alpha/beta-subunit N-terminal" evidence="8">
    <location>
        <begin position="23"/>
        <end position="213"/>
    </location>
</feature>
<accession>A0ABT8G6A9</accession>
<comment type="similarity">
    <text evidence="2">Belongs to the ETF beta-subunit/FixA family.</text>
</comment>
<evidence type="ECO:0000256" key="2">
    <source>
        <dbReference type="ARBA" id="ARBA00007557"/>
    </source>
</evidence>
<evidence type="ECO:0000256" key="4">
    <source>
        <dbReference type="ARBA" id="ARBA00016797"/>
    </source>
</evidence>
<sequence length="258" mass="26532">MRILVLIKVVPDTYGERTLSLETGLADRTPEEAVVDEIDERALEVALAYADAHPGTEVVALAMAPALAQSSLRKALAMGATHAVQVVDEALVGADIMLTAEVLAAAARRAGFDVVLAGNASTDGVGGAVPAAMAELLAVPCATFLAEATLEEGRVAGVRASDGAAVRIEAPLPAVVSITEALPDARLPNFKGIMAAKKKEIETLTLADLGVDAEDPEAARSIMIAARERPPRAAGVKIVDAGDAGARLADFLVENRLA</sequence>
<evidence type="ECO:0000256" key="1">
    <source>
        <dbReference type="ARBA" id="ARBA00001974"/>
    </source>
</evidence>
<dbReference type="Pfam" id="PF01012">
    <property type="entry name" value="ETF"/>
    <property type="match status" value="1"/>
</dbReference>
<protein>
    <recommendedName>
        <fullName evidence="4">Electron transfer flavoprotein subunit beta</fullName>
    </recommendedName>
</protein>
<evidence type="ECO:0000256" key="7">
    <source>
        <dbReference type="ARBA" id="ARBA00025649"/>
    </source>
</evidence>
<keyword evidence="5" id="KW-0813">Transport</keyword>
<dbReference type="RefSeq" id="WP_301131051.1">
    <property type="nucleotide sequence ID" value="NZ_JAUHPW010000001.1"/>
</dbReference>
<dbReference type="InterPro" id="IPR014729">
    <property type="entry name" value="Rossmann-like_a/b/a_fold"/>
</dbReference>
<comment type="function">
    <text evidence="7">The electron transfer flavoprotein serves as a specific electron acceptor for other dehydrogenases. It transfers the electrons to the main respiratory chain via ETF-ubiquinone oxidoreductase (ETF dehydrogenase).</text>
</comment>
<comment type="subunit">
    <text evidence="3">Heterodimer of an alpha and a beta subunit.</text>
</comment>
<evidence type="ECO:0000313" key="9">
    <source>
        <dbReference type="EMBL" id="MDN4474653.1"/>
    </source>
</evidence>
<dbReference type="InterPro" id="IPR014730">
    <property type="entry name" value="ETF_a/b_N"/>
</dbReference>
<dbReference type="PANTHER" id="PTHR21294">
    <property type="entry name" value="ELECTRON TRANSFER FLAVOPROTEIN BETA-SUBUNIT"/>
    <property type="match status" value="1"/>
</dbReference>
<evidence type="ECO:0000259" key="8">
    <source>
        <dbReference type="SMART" id="SM00893"/>
    </source>
</evidence>
<dbReference type="PANTHER" id="PTHR21294:SF8">
    <property type="entry name" value="ELECTRON TRANSFER FLAVOPROTEIN SUBUNIT BETA"/>
    <property type="match status" value="1"/>
</dbReference>
<evidence type="ECO:0000313" key="10">
    <source>
        <dbReference type="Proteomes" id="UP001172728"/>
    </source>
</evidence>
<comment type="caution">
    <text evidence="9">The sequence shown here is derived from an EMBL/GenBank/DDBJ whole genome shotgun (WGS) entry which is preliminary data.</text>
</comment>
<dbReference type="SMART" id="SM00893">
    <property type="entry name" value="ETF"/>
    <property type="match status" value="1"/>
</dbReference>
<evidence type="ECO:0000256" key="6">
    <source>
        <dbReference type="ARBA" id="ARBA00022982"/>
    </source>
</evidence>
<dbReference type="Proteomes" id="UP001172728">
    <property type="component" value="Unassembled WGS sequence"/>
</dbReference>
<reference evidence="9" key="1">
    <citation type="submission" date="2023-06" db="EMBL/GenBank/DDBJ databases">
        <title>Sysu t00192.</title>
        <authorList>
            <person name="Gao L."/>
            <person name="Fang B.-Z."/>
            <person name="Li W.-J."/>
        </authorList>
    </citation>
    <scope>NUCLEOTIDE SEQUENCE</scope>
    <source>
        <strain evidence="9">SYSU T00192</strain>
    </source>
</reference>
<dbReference type="SUPFAM" id="SSF52402">
    <property type="entry name" value="Adenine nucleotide alpha hydrolases-like"/>
    <property type="match status" value="1"/>
</dbReference>
<evidence type="ECO:0000256" key="3">
    <source>
        <dbReference type="ARBA" id="ARBA00011355"/>
    </source>
</evidence>
<organism evidence="9 10">
    <name type="scientific">Demequina litoralis</name>
    <dbReference type="NCBI Taxonomy" id="3051660"/>
    <lineage>
        <taxon>Bacteria</taxon>
        <taxon>Bacillati</taxon>
        <taxon>Actinomycetota</taxon>
        <taxon>Actinomycetes</taxon>
        <taxon>Micrococcales</taxon>
        <taxon>Demequinaceae</taxon>
        <taxon>Demequina</taxon>
    </lineage>
</organism>
<name>A0ABT8G6A9_9MICO</name>
<dbReference type="PIRSF" id="PIRSF000090">
    <property type="entry name" value="Beta-ETF"/>
    <property type="match status" value="1"/>
</dbReference>
<dbReference type="InterPro" id="IPR012255">
    <property type="entry name" value="ETF_b"/>
</dbReference>
<gene>
    <name evidence="9" type="ORF">QQX09_02165</name>
</gene>
<comment type="cofactor">
    <cofactor evidence="1">
        <name>FAD</name>
        <dbReference type="ChEBI" id="CHEBI:57692"/>
    </cofactor>
</comment>
<evidence type="ECO:0000256" key="5">
    <source>
        <dbReference type="ARBA" id="ARBA00022448"/>
    </source>
</evidence>
<dbReference type="CDD" id="cd01714">
    <property type="entry name" value="ETF_beta"/>
    <property type="match status" value="1"/>
</dbReference>
<proteinExistence type="inferred from homology"/>
<keyword evidence="6" id="KW-0249">Electron transport</keyword>